<dbReference type="InterPro" id="IPR034998">
    <property type="entry name" value="ANKLE1"/>
</dbReference>
<dbReference type="PROSITE" id="PS50297">
    <property type="entry name" value="ANK_REP_REGION"/>
    <property type="match status" value="1"/>
</dbReference>
<dbReference type="PANTHER" id="PTHR46427:SF1">
    <property type="entry name" value="ANKYRIN REPEAT AND LEM DOMAIN-CONTAINING PROTEIN 1"/>
    <property type="match status" value="1"/>
</dbReference>
<dbReference type="Gene3D" id="1.10.720.40">
    <property type="match status" value="2"/>
</dbReference>
<dbReference type="EnsemblMetazoa" id="XM_022797781">
    <property type="protein sequence ID" value="XP_022653516"/>
    <property type="gene ID" value="LOC111247160"/>
</dbReference>
<protein>
    <recommendedName>
        <fullName evidence="7">LEM domain-containing protein</fullName>
    </recommendedName>
</protein>
<comment type="subcellular location">
    <subcellularLocation>
        <location evidence="1">Target cell membrane</location>
    </subcellularLocation>
</comment>
<dbReference type="SUPFAM" id="SSF48403">
    <property type="entry name" value="Ankyrin repeat"/>
    <property type="match status" value="1"/>
</dbReference>
<dbReference type="PROSITE" id="PS50088">
    <property type="entry name" value="ANK_REPEAT"/>
    <property type="match status" value="1"/>
</dbReference>
<keyword evidence="5" id="KW-1053">Target membrane</keyword>
<dbReference type="InterPro" id="IPR036770">
    <property type="entry name" value="Ankyrin_rpt-contain_sf"/>
</dbReference>
<dbReference type="SUPFAM" id="SSF63451">
    <property type="entry name" value="LEM domain"/>
    <property type="match status" value="2"/>
</dbReference>
<evidence type="ECO:0000313" key="9">
    <source>
        <dbReference type="Proteomes" id="UP000594260"/>
    </source>
</evidence>
<dbReference type="InterPro" id="IPR003887">
    <property type="entry name" value="LEM_dom"/>
</dbReference>
<organism evidence="8 9">
    <name type="scientific">Varroa destructor</name>
    <name type="common">Honeybee mite</name>
    <dbReference type="NCBI Taxonomy" id="109461"/>
    <lineage>
        <taxon>Eukaryota</taxon>
        <taxon>Metazoa</taxon>
        <taxon>Ecdysozoa</taxon>
        <taxon>Arthropoda</taxon>
        <taxon>Chelicerata</taxon>
        <taxon>Arachnida</taxon>
        <taxon>Acari</taxon>
        <taxon>Parasitiformes</taxon>
        <taxon>Mesostigmata</taxon>
        <taxon>Gamasina</taxon>
        <taxon>Dermanyssoidea</taxon>
        <taxon>Varroidae</taxon>
        <taxon>Varroa</taxon>
    </lineage>
</organism>
<feature type="domain" description="LEM" evidence="7">
    <location>
        <begin position="495"/>
        <end position="539"/>
    </location>
</feature>
<evidence type="ECO:0000256" key="5">
    <source>
        <dbReference type="ARBA" id="ARBA00023298"/>
    </source>
</evidence>
<dbReference type="InterPro" id="IPR002110">
    <property type="entry name" value="Ankyrin_rpt"/>
</dbReference>
<feature type="domain" description="LEM" evidence="7">
    <location>
        <begin position="370"/>
        <end position="414"/>
    </location>
</feature>
<keyword evidence="2" id="KW-0268">Exocytosis</keyword>
<dbReference type="GO" id="GO:0006887">
    <property type="term" value="P:exocytosis"/>
    <property type="evidence" value="ECO:0007669"/>
    <property type="project" value="UniProtKB-KW"/>
</dbReference>
<keyword evidence="4" id="KW-0638">Presynaptic neurotoxin</keyword>
<reference evidence="8" key="1">
    <citation type="submission" date="2021-01" db="UniProtKB">
        <authorList>
            <consortium name="EnsemblMetazoa"/>
        </authorList>
    </citation>
    <scope>IDENTIFICATION</scope>
</reference>
<dbReference type="GO" id="GO:0044218">
    <property type="term" value="C:other organism cell membrane"/>
    <property type="evidence" value="ECO:0007669"/>
    <property type="project" value="UniProtKB-KW"/>
</dbReference>
<dbReference type="PANTHER" id="PTHR46427">
    <property type="entry name" value="ANKYRIN REPEAT AND LEM DOMAIN-CONTAINING PROTEIN 1"/>
    <property type="match status" value="1"/>
</dbReference>
<dbReference type="SMART" id="SM00248">
    <property type="entry name" value="ANK"/>
    <property type="match status" value="1"/>
</dbReference>
<dbReference type="CDD" id="cd12934">
    <property type="entry name" value="LEM"/>
    <property type="match status" value="2"/>
</dbReference>
<evidence type="ECO:0000259" key="7">
    <source>
        <dbReference type="PROSITE" id="PS50954"/>
    </source>
</evidence>
<keyword evidence="3" id="KW-1052">Target cell membrane</keyword>
<keyword evidence="6" id="KW-0040">ANK repeat</keyword>
<dbReference type="InterPro" id="IPR011015">
    <property type="entry name" value="LEM/LEM-like_dom_sf"/>
</dbReference>
<evidence type="ECO:0000256" key="3">
    <source>
        <dbReference type="ARBA" id="ARBA00022537"/>
    </source>
</evidence>
<dbReference type="Pfam" id="PF22945">
    <property type="entry name" value="LEM-3_GIY-YIG"/>
    <property type="match status" value="1"/>
</dbReference>
<keyword evidence="9" id="KW-1185">Reference proteome</keyword>
<dbReference type="GO" id="GO:0044231">
    <property type="term" value="C:host cell presynaptic membrane"/>
    <property type="evidence" value="ECO:0007669"/>
    <property type="project" value="UniProtKB-KW"/>
</dbReference>
<proteinExistence type="predicted"/>
<sequence>MLSSLCRVTLNKQLEQRTKDTTNEIRSTDLVTFARLEAAVKASDSVTLRKIVGAGRSVEYLTAEGSLLYHAVKCRAPLWFIEELLQLEANPNYFSYQDHQTALHLAAREGYVAALEVLLDYGGSPMEVDVAGQTVFEAAQASNHKNCIELLDRVMKLQRDLQLLELSTVSGICEKHRRLSTIAERSESAMPSIHNRTSMAAEVHDTKREDPYTTSFESYNGGASISSASIDTLNCAFCQEASLQASLLDASDLAATSPPSELYLSVRNPLGSIENSPEIGATPLRATRVRRRLADNISFRESLKNDSADDKPTDNDKTPVRDHVIENDLECKKVDLMSGLRGGLERVAAGILDNPLSKRSVASSLRTPLPDNIQCLSDDELFQQLFTLGMNPGPINDATRSIYRHQLAHLRLGNDVRLAITPHGVESVLSDGTFRSAVAHGQHCRGEHDEGQINCCEVIHRDLESGLMLREEHYGTKRSQLPPNAIQASPSQAIPPELVKLSNDEVRQRLVDFGENPGPVNRQTRAVYLRQLHRLQQASVATPPPSQLRSVLPPELHMLCVKFGQVFEVYSNLESQMEESFLKQGQRWREGSAKTAFTYLLLDSSVTLNLPDRATHMSLPEQMETFVKAVFYVGKGKRSRPFAHLYEALDARDKLAVLGGNALATPQRFATAPKIGDKIKRILKIWGQGHGVISLHIFQNVIPVEAYTREAAMIEALGINRLLTNAKRGEFYGIADTWTTRQRKQLGAYLVYRAMQVFLAEGERRLGPLDL</sequence>
<dbReference type="PROSITE" id="PS50954">
    <property type="entry name" value="LEM"/>
    <property type="match status" value="2"/>
</dbReference>
<dbReference type="GO" id="GO:0000724">
    <property type="term" value="P:double-strand break repair via homologous recombination"/>
    <property type="evidence" value="ECO:0007669"/>
    <property type="project" value="TreeGrafter"/>
</dbReference>
<evidence type="ECO:0000256" key="4">
    <source>
        <dbReference type="ARBA" id="ARBA00023028"/>
    </source>
</evidence>
<evidence type="ECO:0000313" key="8">
    <source>
        <dbReference type="EnsemblMetazoa" id="XP_022653516"/>
    </source>
</evidence>
<evidence type="ECO:0000256" key="2">
    <source>
        <dbReference type="ARBA" id="ARBA00022483"/>
    </source>
</evidence>
<evidence type="ECO:0000256" key="6">
    <source>
        <dbReference type="PROSITE-ProRule" id="PRU00023"/>
    </source>
</evidence>
<dbReference type="RefSeq" id="XP_022653516.1">
    <property type="nucleotide sequence ID" value="XM_022797781.1"/>
</dbReference>
<keyword evidence="5" id="KW-0472">Membrane</keyword>
<evidence type="ECO:0000256" key="1">
    <source>
        <dbReference type="ARBA" id="ARBA00004175"/>
    </source>
</evidence>
<dbReference type="Proteomes" id="UP000594260">
    <property type="component" value="Unplaced"/>
</dbReference>
<dbReference type="Pfam" id="PF03020">
    <property type="entry name" value="LEM"/>
    <property type="match status" value="2"/>
</dbReference>
<dbReference type="AlphaFoldDB" id="A0A7M7JW90"/>
<dbReference type="GO" id="GO:0005654">
    <property type="term" value="C:nucleoplasm"/>
    <property type="evidence" value="ECO:0007669"/>
    <property type="project" value="TreeGrafter"/>
</dbReference>
<dbReference type="Gene3D" id="1.25.40.20">
    <property type="entry name" value="Ankyrin repeat-containing domain"/>
    <property type="match status" value="1"/>
</dbReference>
<dbReference type="CDD" id="cd10454">
    <property type="entry name" value="GIY-YIG_COG3680_Meta"/>
    <property type="match status" value="1"/>
</dbReference>
<keyword evidence="4" id="KW-0528">Neurotoxin</keyword>
<accession>A0A7M7JW90</accession>
<dbReference type="GO" id="GO:0005737">
    <property type="term" value="C:cytoplasm"/>
    <property type="evidence" value="ECO:0007669"/>
    <property type="project" value="TreeGrafter"/>
</dbReference>
<dbReference type="Pfam" id="PF12796">
    <property type="entry name" value="Ank_2"/>
    <property type="match status" value="1"/>
</dbReference>
<name>A0A7M7JW90_VARDE</name>
<keyword evidence="4" id="KW-0800">Toxin</keyword>
<dbReference type="GO" id="GO:0000712">
    <property type="term" value="P:resolution of meiotic recombination intermediates"/>
    <property type="evidence" value="ECO:0007669"/>
    <property type="project" value="TreeGrafter"/>
</dbReference>
<feature type="repeat" description="ANK" evidence="6">
    <location>
        <begin position="98"/>
        <end position="130"/>
    </location>
</feature>
<dbReference type="SMART" id="SM00540">
    <property type="entry name" value="LEM"/>
    <property type="match status" value="2"/>
</dbReference>
<dbReference type="GeneID" id="111247160"/>
<dbReference type="GO" id="GO:0004520">
    <property type="term" value="F:DNA endonuclease activity"/>
    <property type="evidence" value="ECO:0007669"/>
    <property type="project" value="TreeGrafter"/>
</dbReference>